<feature type="repeat" description="PPR" evidence="3">
    <location>
        <begin position="138"/>
        <end position="172"/>
    </location>
</feature>
<dbReference type="FunFam" id="1.25.40.10:FF:000333">
    <property type="entry name" value="Pentatricopeptide repeat-containing protein"/>
    <property type="match status" value="1"/>
</dbReference>
<accession>A0AAD2AEG9</accession>
<dbReference type="EMBL" id="OU503058">
    <property type="protein sequence ID" value="CAI9786854.1"/>
    <property type="molecule type" value="Genomic_DNA"/>
</dbReference>
<protein>
    <recommendedName>
        <fullName evidence="6">Pentatricopeptide repeat-containing protein</fullName>
    </recommendedName>
</protein>
<keyword evidence="5" id="KW-1185">Reference proteome</keyword>
<evidence type="ECO:0000256" key="2">
    <source>
        <dbReference type="ARBA" id="ARBA00022737"/>
    </source>
</evidence>
<dbReference type="Gene3D" id="1.25.40.10">
    <property type="entry name" value="Tetratricopeptide repeat domain"/>
    <property type="match status" value="1"/>
</dbReference>
<evidence type="ECO:0000256" key="1">
    <source>
        <dbReference type="ARBA" id="ARBA00006643"/>
    </source>
</evidence>
<dbReference type="AlphaFoldDB" id="A0AAD2AEG9"/>
<gene>
    <name evidence="4" type="ORF">FPE_LOCUS34284</name>
</gene>
<comment type="similarity">
    <text evidence="1">Belongs to the PPR family. PCMP-H subfamily.</text>
</comment>
<dbReference type="Pfam" id="PF13041">
    <property type="entry name" value="PPR_2"/>
    <property type="match status" value="1"/>
</dbReference>
<dbReference type="PANTHER" id="PTHR47926">
    <property type="entry name" value="PENTATRICOPEPTIDE REPEAT-CONTAINING PROTEIN"/>
    <property type="match status" value="1"/>
</dbReference>
<keyword evidence="2" id="KW-0677">Repeat</keyword>
<evidence type="ECO:0000256" key="3">
    <source>
        <dbReference type="PROSITE-ProRule" id="PRU00708"/>
    </source>
</evidence>
<dbReference type="GO" id="GO:0009451">
    <property type="term" value="P:RNA modification"/>
    <property type="evidence" value="ECO:0007669"/>
    <property type="project" value="InterPro"/>
</dbReference>
<dbReference type="Proteomes" id="UP000834106">
    <property type="component" value="Chromosome 23"/>
</dbReference>
<dbReference type="GO" id="GO:0003723">
    <property type="term" value="F:RNA binding"/>
    <property type="evidence" value="ECO:0007669"/>
    <property type="project" value="InterPro"/>
</dbReference>
<evidence type="ECO:0000313" key="4">
    <source>
        <dbReference type="EMBL" id="CAI9786854.1"/>
    </source>
</evidence>
<sequence length="235" mass="26175">MSTVRRRVFSLLTLTQNSNFIPKSHLTVPSSQPIYSKPDDQMLFRILESCKLFPNLRTAVAVHNKIIKHGYGMYPSLLSLLVSVYVSCEQINLAHQLLGEICFLDFDVVSANMVITSFMKIGEIDIAKKVFSAIPARDVITWNSTIGGYVKNGFFKDAIDIFKEMLRKNIDPDGFTFASVITACARLGALNHAKWSNLVVRLAFAIKFKSSDAKSEGEISLLLAPCQLHNIADIT</sequence>
<dbReference type="InterPro" id="IPR002885">
    <property type="entry name" value="PPR_rpt"/>
</dbReference>
<dbReference type="NCBIfam" id="TIGR00756">
    <property type="entry name" value="PPR"/>
    <property type="match status" value="1"/>
</dbReference>
<organism evidence="4 5">
    <name type="scientific">Fraxinus pennsylvanica</name>
    <dbReference type="NCBI Taxonomy" id="56036"/>
    <lineage>
        <taxon>Eukaryota</taxon>
        <taxon>Viridiplantae</taxon>
        <taxon>Streptophyta</taxon>
        <taxon>Embryophyta</taxon>
        <taxon>Tracheophyta</taxon>
        <taxon>Spermatophyta</taxon>
        <taxon>Magnoliopsida</taxon>
        <taxon>eudicotyledons</taxon>
        <taxon>Gunneridae</taxon>
        <taxon>Pentapetalae</taxon>
        <taxon>asterids</taxon>
        <taxon>lamiids</taxon>
        <taxon>Lamiales</taxon>
        <taxon>Oleaceae</taxon>
        <taxon>Oleeae</taxon>
        <taxon>Fraxinus</taxon>
    </lineage>
</organism>
<evidence type="ECO:0008006" key="6">
    <source>
        <dbReference type="Google" id="ProtNLM"/>
    </source>
</evidence>
<dbReference type="PANTHER" id="PTHR47926:SF360">
    <property type="entry name" value="PENTATRICOPEPTIDE REPEAT-CONTAINING PROTEIN"/>
    <property type="match status" value="1"/>
</dbReference>
<reference evidence="4" key="1">
    <citation type="submission" date="2023-05" db="EMBL/GenBank/DDBJ databases">
        <authorList>
            <person name="Huff M."/>
        </authorList>
    </citation>
    <scope>NUCLEOTIDE SEQUENCE</scope>
</reference>
<name>A0AAD2AEG9_9LAMI</name>
<dbReference type="PROSITE" id="PS51375">
    <property type="entry name" value="PPR"/>
    <property type="match status" value="1"/>
</dbReference>
<dbReference type="InterPro" id="IPR011990">
    <property type="entry name" value="TPR-like_helical_dom_sf"/>
</dbReference>
<evidence type="ECO:0000313" key="5">
    <source>
        <dbReference type="Proteomes" id="UP000834106"/>
    </source>
</evidence>
<dbReference type="InterPro" id="IPR046960">
    <property type="entry name" value="PPR_At4g14850-like_plant"/>
</dbReference>
<proteinExistence type="inferred from homology"/>